<dbReference type="Pfam" id="PF00082">
    <property type="entry name" value="Peptidase_S8"/>
    <property type="match status" value="1"/>
</dbReference>
<feature type="chain" id="PRO_5041320976" evidence="8">
    <location>
        <begin position="26"/>
        <end position="649"/>
    </location>
</feature>
<comment type="caution">
    <text evidence="12">The sequence shown here is derived from an EMBL/GenBank/DDBJ whole genome shotgun (WGS) entry which is preliminary data.</text>
</comment>
<feature type="active site" description="Charge relay system" evidence="6 7">
    <location>
        <position position="424"/>
    </location>
</feature>
<evidence type="ECO:0000256" key="5">
    <source>
        <dbReference type="ARBA" id="ARBA00022825"/>
    </source>
</evidence>
<dbReference type="PROSITE" id="PS00138">
    <property type="entry name" value="SUBTILASE_SER"/>
    <property type="match status" value="1"/>
</dbReference>
<dbReference type="GO" id="GO:0006508">
    <property type="term" value="P:proteolysis"/>
    <property type="evidence" value="ECO:0007669"/>
    <property type="project" value="UniProtKB-KW"/>
</dbReference>
<dbReference type="Pfam" id="PF05922">
    <property type="entry name" value="Inhibitor_I9"/>
    <property type="match status" value="1"/>
</dbReference>
<feature type="domain" description="Subtilisin-like protease fibronectin type-III" evidence="11">
    <location>
        <begin position="542"/>
        <end position="638"/>
    </location>
</feature>
<dbReference type="Gene3D" id="3.30.70.80">
    <property type="entry name" value="Peptidase S8 propeptide/proteinase inhibitor I9"/>
    <property type="match status" value="1"/>
</dbReference>
<dbReference type="InterPro" id="IPR015500">
    <property type="entry name" value="Peptidase_S8_subtilisin-rel"/>
</dbReference>
<evidence type="ECO:0000256" key="8">
    <source>
        <dbReference type="SAM" id="SignalP"/>
    </source>
</evidence>
<proteinExistence type="inferred from homology"/>
<dbReference type="AlphaFoldDB" id="A0AA39VF19"/>
<dbReference type="PANTHER" id="PTHR10795">
    <property type="entry name" value="PROPROTEIN CONVERTASE SUBTILISIN/KEXIN"/>
    <property type="match status" value="1"/>
</dbReference>
<reference evidence="12" key="2">
    <citation type="submission" date="2023-06" db="EMBL/GenBank/DDBJ databases">
        <authorList>
            <person name="Swenson N.G."/>
            <person name="Wegrzyn J.L."/>
            <person name="Mcevoy S.L."/>
        </authorList>
    </citation>
    <scope>NUCLEOTIDE SEQUENCE</scope>
    <source>
        <strain evidence="12">NS2018</strain>
        <tissue evidence="12">Leaf</tissue>
    </source>
</reference>
<dbReference type="InterPro" id="IPR041469">
    <property type="entry name" value="Subtilisin-like_FN3"/>
</dbReference>
<evidence type="ECO:0000256" key="2">
    <source>
        <dbReference type="ARBA" id="ARBA00022670"/>
    </source>
</evidence>
<evidence type="ECO:0000313" key="13">
    <source>
        <dbReference type="Proteomes" id="UP001168877"/>
    </source>
</evidence>
<evidence type="ECO:0000259" key="9">
    <source>
        <dbReference type="Pfam" id="PF00082"/>
    </source>
</evidence>
<dbReference type="InterPro" id="IPR023828">
    <property type="entry name" value="Peptidase_S8_Ser-AS"/>
</dbReference>
<dbReference type="InterPro" id="IPR000209">
    <property type="entry name" value="Peptidase_S8/S53_dom"/>
</dbReference>
<comment type="similarity">
    <text evidence="1 7">Belongs to the peptidase S8 family.</text>
</comment>
<feature type="domain" description="Inhibitor I9" evidence="10">
    <location>
        <begin position="36"/>
        <end position="108"/>
    </location>
</feature>
<gene>
    <name evidence="12" type="ORF">LWI29_036446</name>
</gene>
<keyword evidence="13" id="KW-1185">Reference proteome</keyword>
<evidence type="ECO:0000256" key="7">
    <source>
        <dbReference type="PROSITE-ProRule" id="PRU01240"/>
    </source>
</evidence>
<dbReference type="SUPFAM" id="SSF52743">
    <property type="entry name" value="Subtilisin-like"/>
    <property type="match status" value="2"/>
</dbReference>
<organism evidence="12 13">
    <name type="scientific">Acer saccharum</name>
    <name type="common">Sugar maple</name>
    <dbReference type="NCBI Taxonomy" id="4024"/>
    <lineage>
        <taxon>Eukaryota</taxon>
        <taxon>Viridiplantae</taxon>
        <taxon>Streptophyta</taxon>
        <taxon>Embryophyta</taxon>
        <taxon>Tracheophyta</taxon>
        <taxon>Spermatophyta</taxon>
        <taxon>Magnoliopsida</taxon>
        <taxon>eudicotyledons</taxon>
        <taxon>Gunneridae</taxon>
        <taxon>Pentapetalae</taxon>
        <taxon>rosids</taxon>
        <taxon>malvids</taxon>
        <taxon>Sapindales</taxon>
        <taxon>Sapindaceae</taxon>
        <taxon>Hippocastanoideae</taxon>
        <taxon>Acereae</taxon>
        <taxon>Acer</taxon>
    </lineage>
</organism>
<evidence type="ECO:0000259" key="11">
    <source>
        <dbReference type="Pfam" id="PF17766"/>
    </source>
</evidence>
<accession>A0AA39VF19</accession>
<sequence length="649" mass="70225">MKGLSIIFLVLCFFLVSFFIDETSAADDQANINNGVYIVYMGAAASSNGYYHSQLLGSLLKRKENALVHNYKHGFSGFAARVSAEEALELSKKPGVVSVFPDPLLKLHTTRSWDFLQYQTDLLIDSNPNSNSDSQESDTIIGILDTGIWPESESFNDKNMGPIPTRWKGSCMKGDDDSSSFNCNRKIIGAKFYTESDDPTAEYHTYSPRDKIGHASTIDRDFQSLVMVGDGKVFKGEAINFSTLKKSPVHPLIYAKSAKKSDADEDQARHCNPESLDESLIKGAIVVCHVDDEFSTDEIKEQMQELGAIGVVVGNVKLGAVASHYGAFPITVISSKDEAEILAYINSTRNPVATILPTDAVTPYMPAPVIAYFSSRGPSNSRNILKPDIAAPGVDILAAWMGNDTQEALQGKEPPLFNVISGTSMSCPHVSGIAANVKHQNPSWSPSAIRSAIMTTATQNNNKKAAITTDSGSIATPYDFGAGEISPTAPLQPGLVYETDTVDYLNFLCYSGYNISNIKVIATTIPKNFTCPEESSIDLISNINYPSISISGFKESRTVTRTATNVAGDDESSYVVSTDAPKGISVKVIPDKLQFSKNGQKLSYQVTFSGTGSSLKEDLFGSITWSNGKYKVRIPFVVSSSTSNKGSDN</sequence>
<keyword evidence="4 7" id="KW-0378">Hydrolase</keyword>
<keyword evidence="3 8" id="KW-0732">Signal</keyword>
<dbReference type="Pfam" id="PF17766">
    <property type="entry name" value="fn3_6"/>
    <property type="match status" value="1"/>
</dbReference>
<dbReference type="InterPro" id="IPR037045">
    <property type="entry name" value="S8pro/Inhibitor_I9_sf"/>
</dbReference>
<dbReference type="PROSITE" id="PS51892">
    <property type="entry name" value="SUBTILASE"/>
    <property type="match status" value="1"/>
</dbReference>
<evidence type="ECO:0000256" key="1">
    <source>
        <dbReference type="ARBA" id="ARBA00011073"/>
    </source>
</evidence>
<evidence type="ECO:0000259" key="10">
    <source>
        <dbReference type="Pfam" id="PF05922"/>
    </source>
</evidence>
<evidence type="ECO:0000256" key="4">
    <source>
        <dbReference type="ARBA" id="ARBA00022801"/>
    </source>
</evidence>
<dbReference type="InterPro" id="IPR045051">
    <property type="entry name" value="SBT"/>
</dbReference>
<keyword evidence="2 7" id="KW-0645">Protease</keyword>
<feature type="active site" description="Charge relay system" evidence="6 7">
    <location>
        <position position="145"/>
    </location>
</feature>
<dbReference type="Proteomes" id="UP001168877">
    <property type="component" value="Unassembled WGS sequence"/>
</dbReference>
<reference evidence="12" key="1">
    <citation type="journal article" date="2022" name="Plant J.">
        <title>Strategies of tolerance reflected in two North American maple genomes.</title>
        <authorList>
            <person name="McEvoy S.L."/>
            <person name="Sezen U.U."/>
            <person name="Trouern-Trend A."/>
            <person name="McMahon S.M."/>
            <person name="Schaberg P.G."/>
            <person name="Yang J."/>
            <person name="Wegrzyn J.L."/>
            <person name="Swenson N.G."/>
        </authorList>
    </citation>
    <scope>NUCLEOTIDE SEQUENCE</scope>
    <source>
        <strain evidence="12">NS2018</strain>
    </source>
</reference>
<dbReference type="InterPro" id="IPR010259">
    <property type="entry name" value="S8pro/Inhibitor_I9"/>
</dbReference>
<feature type="active site" description="Charge relay system" evidence="6 7">
    <location>
        <position position="214"/>
    </location>
</feature>
<protein>
    <submittedName>
        <fullName evidence="12">Uncharacterized protein</fullName>
    </submittedName>
</protein>
<evidence type="ECO:0000256" key="6">
    <source>
        <dbReference type="PIRSR" id="PIRSR615500-1"/>
    </source>
</evidence>
<dbReference type="Gene3D" id="3.40.50.200">
    <property type="entry name" value="Peptidase S8/S53 domain"/>
    <property type="match status" value="2"/>
</dbReference>
<name>A0AA39VF19_ACESA</name>
<dbReference type="InterPro" id="IPR036852">
    <property type="entry name" value="Peptidase_S8/S53_dom_sf"/>
</dbReference>
<dbReference type="EMBL" id="JAUESC010000386">
    <property type="protein sequence ID" value="KAK0577646.1"/>
    <property type="molecule type" value="Genomic_DNA"/>
</dbReference>
<evidence type="ECO:0000256" key="3">
    <source>
        <dbReference type="ARBA" id="ARBA00022729"/>
    </source>
</evidence>
<evidence type="ECO:0000313" key="12">
    <source>
        <dbReference type="EMBL" id="KAK0577646.1"/>
    </source>
</evidence>
<feature type="domain" description="Peptidase S8/S53" evidence="9">
    <location>
        <begin position="327"/>
        <end position="464"/>
    </location>
</feature>
<dbReference type="GO" id="GO:0004252">
    <property type="term" value="F:serine-type endopeptidase activity"/>
    <property type="evidence" value="ECO:0007669"/>
    <property type="project" value="UniProtKB-UniRule"/>
</dbReference>
<feature type="signal peptide" evidence="8">
    <location>
        <begin position="1"/>
        <end position="25"/>
    </location>
</feature>
<dbReference type="PRINTS" id="PR00723">
    <property type="entry name" value="SUBTILISIN"/>
</dbReference>
<dbReference type="Gene3D" id="2.60.40.2310">
    <property type="match status" value="1"/>
</dbReference>
<keyword evidence="5 7" id="KW-0720">Serine protease</keyword>